<reference evidence="1" key="1">
    <citation type="journal article" date="2021" name="Genome Biol. Evol.">
        <title>A High-Quality Reference Genome for a Parasitic Bivalve with Doubly Uniparental Inheritance (Bivalvia: Unionida).</title>
        <authorList>
            <person name="Smith C.H."/>
        </authorList>
    </citation>
    <scope>NUCLEOTIDE SEQUENCE</scope>
    <source>
        <strain evidence="1">CHS0354</strain>
    </source>
</reference>
<evidence type="ECO:0000313" key="1">
    <source>
        <dbReference type="EMBL" id="KAK3581808.1"/>
    </source>
</evidence>
<sequence>MGRVVSRAILSGHPGPNCLKSHIVQYILTGEEPNCNEMPIEQLQKEDIVTAVKEIDAVTEENLCDMLARHVDLLESVGFRKVLSMQNKDEAIMAIKSHYFFYRCLPAILQFMDGLQLLGILNILKTFPVESSLYLKCSMFPTAGDVIDFYVPEYSQNEKEKEIEEILVYNFHQLLRDVERGNIRSTWMNLDDGREEDVQINMGHLLQSLVGSTPLPVNIASGIIEFNHTIKKLTTVNTCAPSITFYSTVENQEYEKFVESFINIIVASYGFGMT</sequence>
<dbReference type="EMBL" id="JAEAOA010001728">
    <property type="protein sequence ID" value="KAK3581808.1"/>
    <property type="molecule type" value="Genomic_DNA"/>
</dbReference>
<reference evidence="1" key="3">
    <citation type="submission" date="2023-05" db="EMBL/GenBank/DDBJ databases">
        <authorList>
            <person name="Smith C.H."/>
        </authorList>
    </citation>
    <scope>NUCLEOTIDE SEQUENCE</scope>
    <source>
        <strain evidence="1">CHS0354</strain>
        <tissue evidence="1">Mantle</tissue>
    </source>
</reference>
<name>A0AAE0RYB1_9BIVA</name>
<keyword evidence="2" id="KW-1185">Reference proteome</keyword>
<dbReference type="Proteomes" id="UP001195483">
    <property type="component" value="Unassembled WGS sequence"/>
</dbReference>
<evidence type="ECO:0008006" key="3">
    <source>
        <dbReference type="Google" id="ProtNLM"/>
    </source>
</evidence>
<proteinExistence type="predicted"/>
<dbReference type="AlphaFoldDB" id="A0AAE0RYB1"/>
<reference evidence="1" key="2">
    <citation type="journal article" date="2021" name="Genome Biol. Evol.">
        <title>Developing a high-quality reference genome for a parasitic bivalve with doubly uniparental inheritance (Bivalvia: Unionida).</title>
        <authorList>
            <person name="Smith C.H."/>
        </authorList>
    </citation>
    <scope>NUCLEOTIDE SEQUENCE</scope>
    <source>
        <strain evidence="1">CHS0354</strain>
        <tissue evidence="1">Mantle</tissue>
    </source>
</reference>
<accession>A0AAE0RYB1</accession>
<evidence type="ECO:0000313" key="2">
    <source>
        <dbReference type="Proteomes" id="UP001195483"/>
    </source>
</evidence>
<organism evidence="1 2">
    <name type="scientific">Potamilus streckersoni</name>
    <dbReference type="NCBI Taxonomy" id="2493646"/>
    <lineage>
        <taxon>Eukaryota</taxon>
        <taxon>Metazoa</taxon>
        <taxon>Spiralia</taxon>
        <taxon>Lophotrochozoa</taxon>
        <taxon>Mollusca</taxon>
        <taxon>Bivalvia</taxon>
        <taxon>Autobranchia</taxon>
        <taxon>Heteroconchia</taxon>
        <taxon>Palaeoheterodonta</taxon>
        <taxon>Unionida</taxon>
        <taxon>Unionoidea</taxon>
        <taxon>Unionidae</taxon>
        <taxon>Ambleminae</taxon>
        <taxon>Lampsilini</taxon>
        <taxon>Potamilus</taxon>
    </lineage>
</organism>
<comment type="caution">
    <text evidence="1">The sequence shown here is derived from an EMBL/GenBank/DDBJ whole genome shotgun (WGS) entry which is preliminary data.</text>
</comment>
<gene>
    <name evidence="1" type="ORF">CHS0354_028815</name>
</gene>
<protein>
    <recommendedName>
        <fullName evidence="3">G2 M phase-specific E3 ubiquitin- ligase-like</fullName>
    </recommendedName>
</protein>